<keyword evidence="2" id="KW-0805">Transcription regulation</keyword>
<dbReference type="PANTHER" id="PTHR31989">
    <property type="entry name" value="NAC DOMAIN-CONTAINING PROTEIN 82-RELATED"/>
    <property type="match status" value="1"/>
</dbReference>
<evidence type="ECO:0000256" key="3">
    <source>
        <dbReference type="ARBA" id="ARBA00023125"/>
    </source>
</evidence>
<dbReference type="STRING" id="210143.A0A1R3GQE4"/>
<organism evidence="7 8">
    <name type="scientific">Corchorus capsularis</name>
    <name type="common">Jute</name>
    <dbReference type="NCBI Taxonomy" id="210143"/>
    <lineage>
        <taxon>Eukaryota</taxon>
        <taxon>Viridiplantae</taxon>
        <taxon>Streptophyta</taxon>
        <taxon>Embryophyta</taxon>
        <taxon>Tracheophyta</taxon>
        <taxon>Spermatophyta</taxon>
        <taxon>Magnoliopsida</taxon>
        <taxon>eudicotyledons</taxon>
        <taxon>Gunneridae</taxon>
        <taxon>Pentapetalae</taxon>
        <taxon>rosids</taxon>
        <taxon>malvids</taxon>
        <taxon>Malvales</taxon>
        <taxon>Malvaceae</taxon>
        <taxon>Grewioideae</taxon>
        <taxon>Apeibeae</taxon>
        <taxon>Corchorus</taxon>
    </lineage>
</organism>
<dbReference type="Gramene" id="OMO60266">
    <property type="protein sequence ID" value="OMO60266"/>
    <property type="gene ID" value="CCACVL1_24283"/>
</dbReference>
<keyword evidence="8" id="KW-1185">Reference proteome</keyword>
<evidence type="ECO:0000256" key="5">
    <source>
        <dbReference type="ARBA" id="ARBA00023242"/>
    </source>
</evidence>
<dbReference type="AlphaFoldDB" id="A0A1R3GQE4"/>
<sequence>MSMARGVRFRPEEEEIFCHYLYPFINGDSIPYEFGEIDIYGGENKEPWNLFKWNEDSPQTESFWVFTRLRKKSASKIDRIAGCGSWNQKGKRNEVRDSEGRLLGYEKYYIFKGKKDSDDPLNLKWMMHEYSVEPEGSGNLVFCQIKYELNKKRKRSDDLDDEYQGSSSSSVKKIGLDLDCQNNHQNHPVPILVISQNKNQNEEVILEELPVDDADHYLQLPGPAATDHVTYELNPVDPSDYHEWNPVLIDNLFNPEPEPLLDNSGWDWRSCIIEHNSISMDAFLGVSWHILLGRNLLIKHSTPPSDQMTTLDIKTKKCRSGRKKQVQQQVSKPS</sequence>
<proteinExistence type="predicted"/>
<dbReference type="GO" id="GO:0005634">
    <property type="term" value="C:nucleus"/>
    <property type="evidence" value="ECO:0007669"/>
    <property type="project" value="UniProtKB-SubCell"/>
</dbReference>
<name>A0A1R3GQE4_COCAP</name>
<dbReference type="Pfam" id="PF02365">
    <property type="entry name" value="NAM"/>
    <property type="match status" value="1"/>
</dbReference>
<dbReference type="GO" id="GO:0003677">
    <property type="term" value="F:DNA binding"/>
    <property type="evidence" value="ECO:0007669"/>
    <property type="project" value="UniProtKB-KW"/>
</dbReference>
<gene>
    <name evidence="7" type="ORF">CCACVL1_24283</name>
</gene>
<feature type="domain" description="NAC" evidence="6">
    <location>
        <begin position="3"/>
        <end position="148"/>
    </location>
</feature>
<dbReference type="OMA" id="MHEYSVE"/>
<reference evidence="7 8" key="1">
    <citation type="submission" date="2013-09" db="EMBL/GenBank/DDBJ databases">
        <title>Corchorus capsularis genome sequencing.</title>
        <authorList>
            <person name="Alam M."/>
            <person name="Haque M.S."/>
            <person name="Islam M.S."/>
            <person name="Emdad E.M."/>
            <person name="Islam M.M."/>
            <person name="Ahmed B."/>
            <person name="Halim A."/>
            <person name="Hossen Q.M.M."/>
            <person name="Hossain M.Z."/>
            <person name="Ahmed R."/>
            <person name="Khan M.M."/>
            <person name="Islam R."/>
            <person name="Rashid M.M."/>
            <person name="Khan S.A."/>
            <person name="Rahman M.S."/>
            <person name="Alam M."/>
        </authorList>
    </citation>
    <scope>NUCLEOTIDE SEQUENCE [LARGE SCALE GENOMIC DNA]</scope>
    <source>
        <strain evidence="8">cv. CVL-1</strain>
        <tissue evidence="7">Whole seedling</tissue>
    </source>
</reference>
<dbReference type="Proteomes" id="UP000188268">
    <property type="component" value="Unassembled WGS sequence"/>
</dbReference>
<comment type="caution">
    <text evidence="7">The sequence shown here is derived from an EMBL/GenBank/DDBJ whole genome shotgun (WGS) entry which is preliminary data.</text>
</comment>
<keyword evidence="5" id="KW-0539">Nucleus</keyword>
<accession>A0A1R3GQE4</accession>
<dbReference type="GO" id="GO:0006355">
    <property type="term" value="P:regulation of DNA-templated transcription"/>
    <property type="evidence" value="ECO:0007669"/>
    <property type="project" value="InterPro"/>
</dbReference>
<dbReference type="InterPro" id="IPR036093">
    <property type="entry name" value="NAC_dom_sf"/>
</dbReference>
<protein>
    <submittedName>
        <fullName evidence="7">No apical meristem (NAM) protein</fullName>
    </submittedName>
</protein>
<dbReference type="PROSITE" id="PS51005">
    <property type="entry name" value="NAC"/>
    <property type="match status" value="1"/>
</dbReference>
<dbReference type="SUPFAM" id="SSF101941">
    <property type="entry name" value="NAC domain"/>
    <property type="match status" value="1"/>
</dbReference>
<evidence type="ECO:0000256" key="4">
    <source>
        <dbReference type="ARBA" id="ARBA00023163"/>
    </source>
</evidence>
<keyword evidence="3" id="KW-0238">DNA-binding</keyword>
<evidence type="ECO:0000313" key="7">
    <source>
        <dbReference type="EMBL" id="OMO60266.1"/>
    </source>
</evidence>
<dbReference type="InterPro" id="IPR003441">
    <property type="entry name" value="NAC-dom"/>
</dbReference>
<evidence type="ECO:0000256" key="2">
    <source>
        <dbReference type="ARBA" id="ARBA00023015"/>
    </source>
</evidence>
<keyword evidence="4" id="KW-0804">Transcription</keyword>
<dbReference type="Gene3D" id="2.170.150.80">
    <property type="entry name" value="NAC domain"/>
    <property type="match status" value="1"/>
</dbReference>
<evidence type="ECO:0000259" key="6">
    <source>
        <dbReference type="PROSITE" id="PS51005"/>
    </source>
</evidence>
<evidence type="ECO:0000313" key="8">
    <source>
        <dbReference type="Proteomes" id="UP000188268"/>
    </source>
</evidence>
<evidence type="ECO:0000256" key="1">
    <source>
        <dbReference type="ARBA" id="ARBA00004123"/>
    </source>
</evidence>
<dbReference type="OrthoDB" id="774757at2759"/>
<dbReference type="EMBL" id="AWWV01013728">
    <property type="protein sequence ID" value="OMO60266.1"/>
    <property type="molecule type" value="Genomic_DNA"/>
</dbReference>
<comment type="subcellular location">
    <subcellularLocation>
        <location evidence="1">Nucleus</location>
    </subcellularLocation>
</comment>